<evidence type="ECO:0008006" key="5">
    <source>
        <dbReference type="Google" id="ProtNLM"/>
    </source>
</evidence>
<accession>A0ABP1RAP6</accession>
<dbReference type="PANTHER" id="PTHR47507">
    <property type="entry name" value="BARRIER TO AUTOINTEGRATION FACTOR 2"/>
    <property type="match status" value="1"/>
</dbReference>
<dbReference type="SUPFAM" id="SSF47798">
    <property type="entry name" value="Barrier-to-autointegration factor, BAF"/>
    <property type="match status" value="1"/>
</dbReference>
<dbReference type="EMBL" id="CAXLJM020000064">
    <property type="protein sequence ID" value="CAL8120894.1"/>
    <property type="molecule type" value="Genomic_DNA"/>
</dbReference>
<comment type="caution">
    <text evidence="3">The sequence shown here is derived from an EMBL/GenBank/DDBJ whole genome shotgun (WGS) entry which is preliminary data.</text>
</comment>
<dbReference type="SMART" id="SM01023">
    <property type="entry name" value="BAF"/>
    <property type="match status" value="1"/>
</dbReference>
<keyword evidence="4" id="KW-1185">Reference proteome</keyword>
<dbReference type="Proteomes" id="UP001642540">
    <property type="component" value="Unassembled WGS sequence"/>
</dbReference>
<protein>
    <recommendedName>
        <fullName evidence="5">Barrier-to-autointegration factor</fullName>
    </recommendedName>
</protein>
<name>A0ABP1RAP6_9HEXA</name>
<keyword evidence="2" id="KW-0539">Nucleus</keyword>
<dbReference type="InterPro" id="IPR004122">
    <property type="entry name" value="BAF_prot"/>
</dbReference>
<evidence type="ECO:0000313" key="4">
    <source>
        <dbReference type="Proteomes" id="UP001642540"/>
    </source>
</evidence>
<reference evidence="3 4" key="1">
    <citation type="submission" date="2024-08" db="EMBL/GenBank/DDBJ databases">
        <authorList>
            <person name="Cucini C."/>
            <person name="Frati F."/>
        </authorList>
    </citation>
    <scope>NUCLEOTIDE SEQUENCE [LARGE SCALE GENOMIC DNA]</scope>
</reference>
<dbReference type="Gene3D" id="1.10.150.40">
    <property type="entry name" value="Barrier-to-autointegration factor, BAF"/>
    <property type="match status" value="1"/>
</dbReference>
<evidence type="ECO:0000313" key="3">
    <source>
        <dbReference type="EMBL" id="CAL8120894.1"/>
    </source>
</evidence>
<dbReference type="InterPro" id="IPR051387">
    <property type="entry name" value="BAF"/>
</dbReference>
<evidence type="ECO:0000256" key="1">
    <source>
        <dbReference type="ARBA" id="ARBA00004123"/>
    </source>
</evidence>
<evidence type="ECO:0000256" key="2">
    <source>
        <dbReference type="ARBA" id="ARBA00023242"/>
    </source>
</evidence>
<comment type="subcellular location">
    <subcellularLocation>
        <location evidence="1">Nucleus</location>
    </subcellularLocation>
</comment>
<gene>
    <name evidence="3" type="ORF">ODALV1_LOCUS19129</name>
</gene>
<organism evidence="3 4">
    <name type="scientific">Orchesella dallaii</name>
    <dbReference type="NCBI Taxonomy" id="48710"/>
    <lineage>
        <taxon>Eukaryota</taxon>
        <taxon>Metazoa</taxon>
        <taxon>Ecdysozoa</taxon>
        <taxon>Arthropoda</taxon>
        <taxon>Hexapoda</taxon>
        <taxon>Collembola</taxon>
        <taxon>Entomobryomorpha</taxon>
        <taxon>Entomobryoidea</taxon>
        <taxon>Orchesellidae</taxon>
        <taxon>Orchesellinae</taxon>
        <taxon>Orchesella</taxon>
    </lineage>
</organism>
<dbReference type="Pfam" id="PF02961">
    <property type="entry name" value="SAM_BAF"/>
    <property type="match status" value="1"/>
</dbReference>
<dbReference type="InterPro" id="IPR036617">
    <property type="entry name" value="BAF_sf"/>
</dbReference>
<sequence>MNSASFICEPMRDKLVTSIPGVTPIYGQRLAAQGFEKASTLLGQYLVLSQDEGPFVDWLKIICGASTADAKIICLNLRQWCHNFLGPCIETPVPWHLVHHFD</sequence>
<dbReference type="PANTHER" id="PTHR47507:SF4">
    <property type="entry name" value="BARRIER-TO-AUTOINTEGRATION FACTOR-LIKE PROTEIN"/>
    <property type="match status" value="1"/>
</dbReference>
<proteinExistence type="predicted"/>